<name>A0AAU7KNL8_9GAMM</name>
<dbReference type="Pfam" id="PF08496">
    <property type="entry name" value="Peptidase_S49_N"/>
    <property type="match status" value="1"/>
</dbReference>
<protein>
    <submittedName>
        <fullName evidence="13">Protease SohB</fullName>
        <ecNumber evidence="13">3.4.21.-</ecNumber>
    </submittedName>
</protein>
<feature type="domain" description="Peptidase S49 N-terminal proteobacteria" evidence="12">
    <location>
        <begin position="5"/>
        <end position="149"/>
    </location>
</feature>
<dbReference type="GO" id="GO:0005886">
    <property type="term" value="C:plasma membrane"/>
    <property type="evidence" value="ECO:0007669"/>
    <property type="project" value="UniProtKB-SubCell"/>
</dbReference>
<dbReference type="EMBL" id="CP098827">
    <property type="protein sequence ID" value="XBO73057.1"/>
    <property type="molecule type" value="Genomic_DNA"/>
</dbReference>
<evidence type="ECO:0000256" key="8">
    <source>
        <dbReference type="ARBA" id="ARBA00022989"/>
    </source>
</evidence>
<dbReference type="RefSeq" id="WP_348828096.1">
    <property type="nucleotide sequence ID" value="NZ_CP098827.1"/>
</dbReference>
<dbReference type="Pfam" id="PF01343">
    <property type="entry name" value="Peptidase_S49"/>
    <property type="match status" value="1"/>
</dbReference>
<dbReference type="EC" id="3.4.21.-" evidence="13"/>
<sequence>MEDWLGEILTFFVQLLLVAGVVLLALIVLARAKGGGSVPREQLRIEDLGQRQRQWRERLIHARTGTEKRSRLRWPWRRDTKPRQDEAVASSATTWVIDFHGNLKASGVDRLAREVSLLLGVAKEGDEVVIRLESPGGLVHTYGQGAAELHRLTEGGLKTTVCVDKVAASGGYLMACNAQRILVAPFAVIGSIGVVAQIPNVHRLLKRHDVDVELVTAGRYKRTLTVLGENTEEGRDKLQADLDAIHAKFKDYVDQRRSGVDIDAVSTGEVWYGEEAVSRGLADEVTTSEAYLSKAMERGKVLSLRLAAVPSLAERLGFSASGMVEQALDRVEERVDASGWEHR</sequence>
<evidence type="ECO:0000256" key="6">
    <source>
        <dbReference type="ARBA" id="ARBA00022801"/>
    </source>
</evidence>
<gene>
    <name evidence="13" type="primary">sohB</name>
    <name evidence="13" type="ORF">NFG58_10300</name>
</gene>
<proteinExistence type="inferred from homology"/>
<keyword evidence="8 10" id="KW-1133">Transmembrane helix</keyword>
<comment type="subcellular location">
    <subcellularLocation>
        <location evidence="1">Cell membrane</location>
    </subcellularLocation>
</comment>
<evidence type="ECO:0000256" key="1">
    <source>
        <dbReference type="ARBA" id="ARBA00004236"/>
    </source>
</evidence>
<keyword evidence="3" id="KW-1003">Cell membrane</keyword>
<dbReference type="InterPro" id="IPR029045">
    <property type="entry name" value="ClpP/crotonase-like_dom_sf"/>
</dbReference>
<dbReference type="PANTHER" id="PTHR42987">
    <property type="entry name" value="PEPTIDASE S49"/>
    <property type="match status" value="1"/>
</dbReference>
<evidence type="ECO:0000256" key="4">
    <source>
        <dbReference type="ARBA" id="ARBA00022670"/>
    </source>
</evidence>
<evidence type="ECO:0000259" key="11">
    <source>
        <dbReference type="Pfam" id="PF01343"/>
    </source>
</evidence>
<comment type="similarity">
    <text evidence="2">Belongs to the peptidase S49 family.</text>
</comment>
<keyword evidence="5 10" id="KW-0812">Transmembrane</keyword>
<evidence type="ECO:0000256" key="5">
    <source>
        <dbReference type="ARBA" id="ARBA00022692"/>
    </source>
</evidence>
<dbReference type="CDD" id="cd07023">
    <property type="entry name" value="S49_Sppa_N_C"/>
    <property type="match status" value="1"/>
</dbReference>
<keyword evidence="9 10" id="KW-0472">Membrane</keyword>
<organism evidence="13">
    <name type="scientific">Halomonas sp. RT37</name>
    <dbReference type="NCBI Taxonomy" id="2950872"/>
    <lineage>
        <taxon>Bacteria</taxon>
        <taxon>Pseudomonadati</taxon>
        <taxon>Pseudomonadota</taxon>
        <taxon>Gammaproteobacteria</taxon>
        <taxon>Oceanospirillales</taxon>
        <taxon>Halomonadaceae</taxon>
        <taxon>Halomonas</taxon>
    </lineage>
</organism>
<feature type="transmembrane region" description="Helical" evidence="10">
    <location>
        <begin position="12"/>
        <end position="30"/>
    </location>
</feature>
<reference evidence="13" key="1">
    <citation type="submission" date="2022-06" db="EMBL/GenBank/DDBJ databases">
        <title>A novel DMS-producing enzyme.</title>
        <authorList>
            <person name="Zhang Y."/>
        </authorList>
    </citation>
    <scope>NUCLEOTIDE SEQUENCE</scope>
    <source>
        <strain evidence="13">RT37</strain>
    </source>
</reference>
<evidence type="ECO:0000256" key="10">
    <source>
        <dbReference type="SAM" id="Phobius"/>
    </source>
</evidence>
<accession>A0AAU7KNL8</accession>
<dbReference type="GO" id="GO:0004252">
    <property type="term" value="F:serine-type endopeptidase activity"/>
    <property type="evidence" value="ECO:0007669"/>
    <property type="project" value="InterPro"/>
</dbReference>
<dbReference type="InterPro" id="IPR002142">
    <property type="entry name" value="Peptidase_S49"/>
</dbReference>
<evidence type="ECO:0000256" key="2">
    <source>
        <dbReference type="ARBA" id="ARBA00008683"/>
    </source>
</evidence>
<keyword evidence="7" id="KW-0720">Serine protease</keyword>
<dbReference type="SUPFAM" id="SSF52096">
    <property type="entry name" value="ClpP/crotonase"/>
    <property type="match status" value="1"/>
</dbReference>
<dbReference type="AlphaFoldDB" id="A0AAU7KNL8"/>
<evidence type="ECO:0000256" key="9">
    <source>
        <dbReference type="ARBA" id="ARBA00023136"/>
    </source>
</evidence>
<dbReference type="Gene3D" id="3.90.226.10">
    <property type="entry name" value="2-enoyl-CoA Hydratase, Chain A, domain 1"/>
    <property type="match status" value="1"/>
</dbReference>
<dbReference type="InterPro" id="IPR047272">
    <property type="entry name" value="S49_SppA_C"/>
</dbReference>
<dbReference type="NCBIfam" id="NF008745">
    <property type="entry name" value="PRK11778.1"/>
    <property type="match status" value="1"/>
</dbReference>
<evidence type="ECO:0000256" key="7">
    <source>
        <dbReference type="ARBA" id="ARBA00022825"/>
    </source>
</evidence>
<dbReference type="GO" id="GO:0006508">
    <property type="term" value="P:proteolysis"/>
    <property type="evidence" value="ECO:0007669"/>
    <property type="project" value="UniProtKB-KW"/>
</dbReference>
<evidence type="ECO:0000313" key="13">
    <source>
        <dbReference type="EMBL" id="XBO73057.1"/>
    </source>
</evidence>
<dbReference type="InterPro" id="IPR013703">
    <property type="entry name" value="Peptidase_S49_N_proteobac"/>
</dbReference>
<feature type="domain" description="Peptidase S49" evidence="11">
    <location>
        <begin position="156"/>
        <end position="300"/>
    </location>
</feature>
<keyword evidence="4 13" id="KW-0645">Protease</keyword>
<evidence type="ECO:0000256" key="3">
    <source>
        <dbReference type="ARBA" id="ARBA00022475"/>
    </source>
</evidence>
<keyword evidence="6 13" id="KW-0378">Hydrolase</keyword>
<dbReference type="PANTHER" id="PTHR42987:SF4">
    <property type="entry name" value="PROTEASE SOHB-RELATED"/>
    <property type="match status" value="1"/>
</dbReference>
<dbReference type="Gene3D" id="6.20.330.10">
    <property type="match status" value="1"/>
</dbReference>
<evidence type="ECO:0000259" key="12">
    <source>
        <dbReference type="Pfam" id="PF08496"/>
    </source>
</evidence>